<evidence type="ECO:0000256" key="6">
    <source>
        <dbReference type="ARBA" id="ARBA00038179"/>
    </source>
</evidence>
<dbReference type="CDD" id="cd14856">
    <property type="entry name" value="TRAPPC4_synbindin"/>
    <property type="match status" value="1"/>
</dbReference>
<keyword evidence="3 7" id="KW-0256">Endoplasmic reticulum</keyword>
<dbReference type="GO" id="GO:0030008">
    <property type="term" value="C:TRAPP complex"/>
    <property type="evidence" value="ECO:0007669"/>
    <property type="project" value="UniProtKB-UniRule"/>
</dbReference>
<comment type="subcellular location">
    <subcellularLocation>
        <location evidence="7">Endoplasmic reticulum</location>
    </subcellularLocation>
    <subcellularLocation>
        <location evidence="7">Golgi apparatus</location>
        <location evidence="7">cis-Golgi network</location>
    </subcellularLocation>
    <subcellularLocation>
        <location evidence="1">Golgi apparatus</location>
    </subcellularLocation>
</comment>
<evidence type="ECO:0000313" key="9">
    <source>
        <dbReference type="Proteomes" id="UP000094565"/>
    </source>
</evidence>
<reference evidence="8 9" key="1">
    <citation type="submission" date="2016-02" db="EMBL/GenBank/DDBJ databases">
        <title>Comparative genomic and transcriptomic foundation for Pichia pastoris.</title>
        <authorList>
            <person name="Love K.R."/>
            <person name="Shah K.A."/>
            <person name="Whittaker C.A."/>
            <person name="Wu J."/>
            <person name="Bartlett M.C."/>
            <person name="Ma D."/>
            <person name="Leeson R.L."/>
            <person name="Priest M."/>
            <person name="Young S.K."/>
            <person name="Love J.C."/>
        </authorList>
    </citation>
    <scope>NUCLEOTIDE SEQUENCE [LARGE SCALE GENOMIC DNA]</scope>
    <source>
        <strain evidence="8 9">ATCC 28485</strain>
    </source>
</reference>
<comment type="subunit">
    <text evidence="7">Part of the multisubunit transport protein particle (TRAPP) complex.</text>
</comment>
<evidence type="ECO:0000256" key="5">
    <source>
        <dbReference type="ARBA" id="ARBA00023034"/>
    </source>
</evidence>
<keyword evidence="2 7" id="KW-0813">Transport</keyword>
<evidence type="ECO:0000256" key="3">
    <source>
        <dbReference type="ARBA" id="ARBA00022824"/>
    </source>
</evidence>
<dbReference type="InterPro" id="IPR011012">
    <property type="entry name" value="Longin-like_dom_sf"/>
</dbReference>
<dbReference type="OrthoDB" id="246406at2759"/>
<name>A0A1B2JC99_PICPA</name>
<keyword evidence="5 7" id="KW-0333">Golgi apparatus</keyword>
<dbReference type="SUPFAM" id="SSF64356">
    <property type="entry name" value="SNARE-like"/>
    <property type="match status" value="1"/>
</dbReference>
<sequence>MKVLSLYLLNKSGGLIYQRDFNPESNGINKLSSNDYLITAGTLHSIHAIVAGLTPPVLHPIQENQTGNQNQTGLFQVETERFNLFIYQTLTGLKIISIVQKGVSQETATRFMANIHSIYSDYVMKNPFYTLDMPIKCQLFSNKVLLLSEAS</sequence>
<dbReference type="EMBL" id="CP014585">
    <property type="protein sequence ID" value="ANZ75561.1"/>
    <property type="molecule type" value="Genomic_DNA"/>
</dbReference>
<dbReference type="PANTHER" id="PTHR23249">
    <property type="entry name" value="TRAFFICKING PROTEIN PARTICLE COMPLEX SUBUNIT"/>
    <property type="match status" value="1"/>
</dbReference>
<proteinExistence type="inferred from homology"/>
<dbReference type="Gene3D" id="3.30.450.70">
    <property type="match status" value="1"/>
</dbReference>
<dbReference type="GO" id="GO:0006888">
    <property type="term" value="P:endoplasmic reticulum to Golgi vesicle-mediated transport"/>
    <property type="evidence" value="ECO:0007669"/>
    <property type="project" value="UniProtKB-UniRule"/>
</dbReference>
<dbReference type="PANTHER" id="PTHR23249:SF15">
    <property type="entry name" value="TRAFFICKING PROTEIN PARTICLE COMPLEX SUBUNIT 4"/>
    <property type="match status" value="1"/>
</dbReference>
<keyword evidence="4 7" id="KW-0931">ER-Golgi transport</keyword>
<accession>A0A1B2JC99</accession>
<dbReference type="GO" id="GO:0005794">
    <property type="term" value="C:Golgi apparatus"/>
    <property type="evidence" value="ECO:0007669"/>
    <property type="project" value="UniProtKB-SubCell"/>
</dbReference>
<dbReference type="SMART" id="SM01399">
    <property type="entry name" value="Sybindin"/>
    <property type="match status" value="1"/>
</dbReference>
<dbReference type="InterPro" id="IPR007233">
    <property type="entry name" value="TRAPPC"/>
</dbReference>
<evidence type="ECO:0000256" key="7">
    <source>
        <dbReference type="RuleBase" id="RU366065"/>
    </source>
</evidence>
<gene>
    <name evidence="8" type="primary">TRS23</name>
    <name evidence="8" type="ORF">ATY40_BA7502059</name>
</gene>
<organism evidence="8 9">
    <name type="scientific">Komagataella pastoris</name>
    <name type="common">Yeast</name>
    <name type="synonym">Pichia pastoris</name>
    <dbReference type="NCBI Taxonomy" id="4922"/>
    <lineage>
        <taxon>Eukaryota</taxon>
        <taxon>Fungi</taxon>
        <taxon>Dikarya</taxon>
        <taxon>Ascomycota</taxon>
        <taxon>Saccharomycotina</taxon>
        <taxon>Pichiomycetes</taxon>
        <taxon>Pichiales</taxon>
        <taxon>Pichiaceae</taxon>
        <taxon>Komagataella</taxon>
    </lineage>
</organism>
<dbReference type="Proteomes" id="UP000094565">
    <property type="component" value="Chromosome 2"/>
</dbReference>
<evidence type="ECO:0000256" key="4">
    <source>
        <dbReference type="ARBA" id="ARBA00022892"/>
    </source>
</evidence>
<keyword evidence="9" id="KW-1185">Reference proteome</keyword>
<evidence type="ECO:0000313" key="8">
    <source>
        <dbReference type="EMBL" id="ANZ75561.1"/>
    </source>
</evidence>
<dbReference type="AlphaFoldDB" id="A0A1B2JC99"/>
<evidence type="ECO:0000256" key="1">
    <source>
        <dbReference type="ARBA" id="ARBA00004555"/>
    </source>
</evidence>
<evidence type="ECO:0000256" key="2">
    <source>
        <dbReference type="ARBA" id="ARBA00022448"/>
    </source>
</evidence>
<dbReference type="Pfam" id="PF04099">
    <property type="entry name" value="Sybindin"/>
    <property type="match status" value="1"/>
</dbReference>
<dbReference type="GO" id="GO:0005783">
    <property type="term" value="C:endoplasmic reticulum"/>
    <property type="evidence" value="ECO:0007669"/>
    <property type="project" value="UniProtKB-SubCell"/>
</dbReference>
<protein>
    <recommendedName>
        <fullName evidence="7">Trafficking protein particle complex subunit</fullName>
    </recommendedName>
</protein>
<comment type="similarity">
    <text evidence="6">Belongs to the TRAPP small subunits family. TRAPPC4 subfamily.</text>
</comment>